<evidence type="ECO:0000256" key="2">
    <source>
        <dbReference type="ARBA" id="ARBA00023015"/>
    </source>
</evidence>
<evidence type="ECO:0000313" key="8">
    <source>
        <dbReference type="EMBL" id="MFD1674846.1"/>
    </source>
</evidence>
<accession>A0ABW4JEM3</accession>
<dbReference type="InterPro" id="IPR039420">
    <property type="entry name" value="WalR-like"/>
</dbReference>
<dbReference type="Pfam" id="PF00072">
    <property type="entry name" value="Response_reg"/>
    <property type="match status" value="1"/>
</dbReference>
<dbReference type="SMART" id="SM00448">
    <property type="entry name" value="REC"/>
    <property type="match status" value="1"/>
</dbReference>
<dbReference type="SUPFAM" id="SSF46894">
    <property type="entry name" value="C-terminal effector domain of the bipartite response regulators"/>
    <property type="match status" value="1"/>
</dbReference>
<feature type="domain" description="Response regulatory" evidence="7">
    <location>
        <begin position="6"/>
        <end position="123"/>
    </location>
</feature>
<name>A0ABW4JEM3_9BACL</name>
<feature type="domain" description="HTH luxR-type" evidence="6">
    <location>
        <begin position="146"/>
        <end position="211"/>
    </location>
</feature>
<dbReference type="RefSeq" id="WP_377942720.1">
    <property type="nucleotide sequence ID" value="NZ_JBHUCX010000023.1"/>
</dbReference>
<dbReference type="InterPro" id="IPR011006">
    <property type="entry name" value="CheY-like_superfamily"/>
</dbReference>
<dbReference type="PRINTS" id="PR00038">
    <property type="entry name" value="HTHLUXR"/>
</dbReference>
<organism evidence="8 9">
    <name type="scientific">Alicyclobacillus fodiniaquatilis</name>
    <dbReference type="NCBI Taxonomy" id="1661150"/>
    <lineage>
        <taxon>Bacteria</taxon>
        <taxon>Bacillati</taxon>
        <taxon>Bacillota</taxon>
        <taxon>Bacilli</taxon>
        <taxon>Bacillales</taxon>
        <taxon>Alicyclobacillaceae</taxon>
        <taxon>Alicyclobacillus</taxon>
    </lineage>
</organism>
<dbReference type="SMART" id="SM00421">
    <property type="entry name" value="HTH_LUXR"/>
    <property type="match status" value="1"/>
</dbReference>
<keyword evidence="1 5" id="KW-0597">Phosphoprotein</keyword>
<protein>
    <submittedName>
        <fullName evidence="8">Response regulator</fullName>
    </submittedName>
</protein>
<keyword evidence="4" id="KW-0804">Transcription</keyword>
<keyword evidence="2" id="KW-0805">Transcription regulation</keyword>
<feature type="modified residue" description="4-aspartylphosphate" evidence="5">
    <location>
        <position position="57"/>
    </location>
</feature>
<gene>
    <name evidence="8" type="ORF">ACFSB2_09060</name>
</gene>
<evidence type="ECO:0000313" key="9">
    <source>
        <dbReference type="Proteomes" id="UP001597079"/>
    </source>
</evidence>
<evidence type="ECO:0000256" key="5">
    <source>
        <dbReference type="PROSITE-ProRule" id="PRU00169"/>
    </source>
</evidence>
<keyword evidence="9" id="KW-1185">Reference proteome</keyword>
<evidence type="ECO:0000256" key="4">
    <source>
        <dbReference type="ARBA" id="ARBA00023163"/>
    </source>
</evidence>
<evidence type="ECO:0000259" key="7">
    <source>
        <dbReference type="PROSITE" id="PS50110"/>
    </source>
</evidence>
<dbReference type="SUPFAM" id="SSF52172">
    <property type="entry name" value="CheY-like"/>
    <property type="match status" value="1"/>
</dbReference>
<keyword evidence="3" id="KW-0238">DNA-binding</keyword>
<evidence type="ECO:0000256" key="3">
    <source>
        <dbReference type="ARBA" id="ARBA00023125"/>
    </source>
</evidence>
<dbReference type="InterPro" id="IPR001789">
    <property type="entry name" value="Sig_transdc_resp-reg_receiver"/>
</dbReference>
<dbReference type="InterPro" id="IPR016032">
    <property type="entry name" value="Sig_transdc_resp-reg_C-effctor"/>
</dbReference>
<dbReference type="Pfam" id="PF00196">
    <property type="entry name" value="GerE"/>
    <property type="match status" value="1"/>
</dbReference>
<comment type="caution">
    <text evidence="8">The sequence shown here is derived from an EMBL/GenBank/DDBJ whole genome shotgun (WGS) entry which is preliminary data.</text>
</comment>
<proteinExistence type="predicted"/>
<dbReference type="InterPro" id="IPR000792">
    <property type="entry name" value="Tscrpt_reg_LuxR_C"/>
</dbReference>
<dbReference type="EMBL" id="JBHUCX010000023">
    <property type="protein sequence ID" value="MFD1674846.1"/>
    <property type="molecule type" value="Genomic_DNA"/>
</dbReference>
<dbReference type="PROSITE" id="PS50110">
    <property type="entry name" value="RESPONSE_REGULATORY"/>
    <property type="match status" value="1"/>
</dbReference>
<dbReference type="PROSITE" id="PS50043">
    <property type="entry name" value="HTH_LUXR_2"/>
    <property type="match status" value="1"/>
</dbReference>
<evidence type="ECO:0000259" key="6">
    <source>
        <dbReference type="PROSITE" id="PS50043"/>
    </source>
</evidence>
<dbReference type="PANTHER" id="PTHR43214">
    <property type="entry name" value="TWO-COMPONENT RESPONSE REGULATOR"/>
    <property type="match status" value="1"/>
</dbReference>
<evidence type="ECO:0000256" key="1">
    <source>
        <dbReference type="ARBA" id="ARBA00022553"/>
    </source>
</evidence>
<dbReference type="Proteomes" id="UP001597079">
    <property type="component" value="Unassembled WGS sequence"/>
</dbReference>
<reference evidence="9" key="1">
    <citation type="journal article" date="2019" name="Int. J. Syst. Evol. Microbiol.">
        <title>The Global Catalogue of Microorganisms (GCM) 10K type strain sequencing project: providing services to taxonomists for standard genome sequencing and annotation.</title>
        <authorList>
            <consortium name="The Broad Institute Genomics Platform"/>
            <consortium name="The Broad Institute Genome Sequencing Center for Infectious Disease"/>
            <person name="Wu L."/>
            <person name="Ma J."/>
        </authorList>
    </citation>
    <scope>NUCLEOTIDE SEQUENCE [LARGE SCALE GENOMIC DNA]</scope>
    <source>
        <strain evidence="9">CGMCC 1.12286</strain>
    </source>
</reference>
<dbReference type="InterPro" id="IPR058245">
    <property type="entry name" value="NreC/VraR/RcsB-like_REC"/>
</dbReference>
<sequence>MPKTIRALLIEDDPGWQEAIKWILSETEDIVLLATVQNKTDALAVLKYTEPDVVLLDIMLNGRDDGISLIQSILKQHPNTKIIMLSSLESDEIIWEAFLQGATNYIVKSHEYESIPPAIREAVSGMASIHQSSATAMRKIFQRMRHEQLSSMLTPQEGRILSLVYQGKKTPEIQRILDIEAHTIDNHISRINKKFKTTSRKDAAKAAKTMGLLEQYLSDGL</sequence>
<dbReference type="CDD" id="cd17535">
    <property type="entry name" value="REC_NarL-like"/>
    <property type="match status" value="1"/>
</dbReference>
<dbReference type="Gene3D" id="3.40.50.2300">
    <property type="match status" value="1"/>
</dbReference>